<proteinExistence type="predicted"/>
<keyword evidence="3" id="KW-1185">Reference proteome</keyword>
<dbReference type="Pfam" id="PF00078">
    <property type="entry name" value="RVT_1"/>
    <property type="match status" value="1"/>
</dbReference>
<dbReference type="PANTHER" id="PTHR24559:SF452">
    <property type="entry name" value="INTEGRASE CATALYTIC DOMAIN-CONTAINING PROTEIN"/>
    <property type="match status" value="1"/>
</dbReference>
<dbReference type="AlphaFoldDB" id="A0AAQ3UVS4"/>
<feature type="domain" description="Reverse transcriptase" evidence="1">
    <location>
        <begin position="41"/>
        <end position="104"/>
    </location>
</feature>
<evidence type="ECO:0000259" key="1">
    <source>
        <dbReference type="Pfam" id="PF00078"/>
    </source>
</evidence>
<dbReference type="CDD" id="cd01647">
    <property type="entry name" value="RT_LTR"/>
    <property type="match status" value="1"/>
</dbReference>
<accession>A0AAQ3UVS4</accession>
<dbReference type="InterPro" id="IPR053134">
    <property type="entry name" value="RNA-dir_DNA_polymerase"/>
</dbReference>
<evidence type="ECO:0000313" key="3">
    <source>
        <dbReference type="Proteomes" id="UP001341281"/>
    </source>
</evidence>
<dbReference type="InterPro" id="IPR043128">
    <property type="entry name" value="Rev_trsase/Diguanyl_cyclase"/>
</dbReference>
<dbReference type="SUPFAM" id="SSF56672">
    <property type="entry name" value="DNA/RNA polymerases"/>
    <property type="match status" value="1"/>
</dbReference>
<name>A0AAQ3UVS4_PASNO</name>
<protein>
    <recommendedName>
        <fullName evidence="1">Reverse transcriptase domain-containing protein</fullName>
    </recommendedName>
</protein>
<dbReference type="InterPro" id="IPR000477">
    <property type="entry name" value="RT_dom"/>
</dbReference>
<organism evidence="2 3">
    <name type="scientific">Paspalum notatum var. saurae</name>
    <dbReference type="NCBI Taxonomy" id="547442"/>
    <lineage>
        <taxon>Eukaryota</taxon>
        <taxon>Viridiplantae</taxon>
        <taxon>Streptophyta</taxon>
        <taxon>Embryophyta</taxon>
        <taxon>Tracheophyta</taxon>
        <taxon>Spermatophyta</taxon>
        <taxon>Magnoliopsida</taxon>
        <taxon>Liliopsida</taxon>
        <taxon>Poales</taxon>
        <taxon>Poaceae</taxon>
        <taxon>PACMAD clade</taxon>
        <taxon>Panicoideae</taxon>
        <taxon>Andropogonodae</taxon>
        <taxon>Paspaleae</taxon>
        <taxon>Paspalinae</taxon>
        <taxon>Paspalum</taxon>
    </lineage>
</organism>
<dbReference type="Proteomes" id="UP001341281">
    <property type="component" value="Chromosome 10"/>
</dbReference>
<dbReference type="InterPro" id="IPR043502">
    <property type="entry name" value="DNA/RNA_pol_sf"/>
</dbReference>
<dbReference type="PANTHER" id="PTHR24559">
    <property type="entry name" value="TRANSPOSON TY3-I GAG-POL POLYPROTEIN"/>
    <property type="match status" value="1"/>
</dbReference>
<sequence length="154" mass="17534">MVKNKFPITVVNELLDELHGACFFTKLDLYSGYHQVHMNVDGHFEFLVMPFGLMNAPATFKSLMNDVLRPFLRRFVLVFFDDIHIYSDSWSAHLPQCVHSLFVKRSKCSFGTVHCIHRPCHLGRGLRHGHDQGRGRHILAPPAQCVASAGFWGS</sequence>
<dbReference type="Gene3D" id="3.30.70.270">
    <property type="match status" value="1"/>
</dbReference>
<evidence type="ECO:0000313" key="2">
    <source>
        <dbReference type="EMBL" id="WVZ96249.1"/>
    </source>
</evidence>
<reference evidence="2 3" key="1">
    <citation type="submission" date="2024-02" db="EMBL/GenBank/DDBJ databases">
        <title>High-quality chromosome-scale genome assembly of Pensacola bahiagrass (Paspalum notatum Flugge var. saurae).</title>
        <authorList>
            <person name="Vega J.M."/>
            <person name="Podio M."/>
            <person name="Orjuela J."/>
            <person name="Siena L.A."/>
            <person name="Pessino S.C."/>
            <person name="Combes M.C."/>
            <person name="Mariac C."/>
            <person name="Albertini E."/>
            <person name="Pupilli F."/>
            <person name="Ortiz J.P.A."/>
            <person name="Leblanc O."/>
        </authorList>
    </citation>
    <scope>NUCLEOTIDE SEQUENCE [LARGE SCALE GENOMIC DNA]</scope>
    <source>
        <strain evidence="2">R1</strain>
        <tissue evidence="2">Leaf</tissue>
    </source>
</reference>
<dbReference type="EMBL" id="CP144754">
    <property type="protein sequence ID" value="WVZ96249.1"/>
    <property type="molecule type" value="Genomic_DNA"/>
</dbReference>
<gene>
    <name evidence="2" type="ORF">U9M48_041913</name>
</gene>